<protein>
    <submittedName>
        <fullName evidence="1">Uncharacterized protein</fullName>
    </submittedName>
</protein>
<dbReference type="GO" id="GO:0016887">
    <property type="term" value="F:ATP hydrolysis activity"/>
    <property type="evidence" value="ECO:0007669"/>
    <property type="project" value="InterPro"/>
</dbReference>
<dbReference type="PANTHER" id="PTHR23336:SF11">
    <property type="entry name" value="OS06G0622000 PROTEIN"/>
    <property type="match status" value="1"/>
</dbReference>
<evidence type="ECO:0000313" key="1">
    <source>
        <dbReference type="EMBL" id="VVV75834.1"/>
    </source>
</evidence>
<sequence>MVAFGHEPQKNDANHNERYGVGFRTGAMRLGKNALAITPASNSRSLAFLSQAFNEDKNDFEIPIVSYARQGNFIGIDTNIQTEAEATAHLKSIKGFSPFNEYFIGDKSVLFGKNGTGTQIYIWDLEKWGSDYSLE</sequence>
<dbReference type="AlphaFoldDB" id="A0A5K0YFJ4"/>
<name>A0A5K0YFJ4_9MAGN</name>
<dbReference type="GO" id="GO:0005634">
    <property type="term" value="C:nucleus"/>
    <property type="evidence" value="ECO:0007669"/>
    <property type="project" value="TreeGrafter"/>
</dbReference>
<reference evidence="1" key="1">
    <citation type="submission" date="2019-09" db="EMBL/GenBank/DDBJ databases">
        <authorList>
            <person name="Zhang L."/>
        </authorList>
    </citation>
    <scope>NUCLEOTIDE SEQUENCE</scope>
</reference>
<accession>A0A5K0YFJ4</accession>
<dbReference type="EMBL" id="LR721777">
    <property type="protein sequence ID" value="VVV75834.1"/>
    <property type="molecule type" value="Genomic_DNA"/>
</dbReference>
<gene>
    <name evidence="1" type="ORF">NYM_LOCUS8221</name>
</gene>
<dbReference type="PANTHER" id="PTHR23336">
    <property type="entry name" value="ZINC FINGER CW-TYPE COILED-COIL DOMAIN PROTEIN 3"/>
    <property type="match status" value="1"/>
</dbReference>
<organism evidence="1">
    <name type="scientific">Nymphaea colorata</name>
    <name type="common">pocket water lily</name>
    <dbReference type="NCBI Taxonomy" id="210225"/>
    <lineage>
        <taxon>Eukaryota</taxon>
        <taxon>Viridiplantae</taxon>
        <taxon>Streptophyta</taxon>
        <taxon>Embryophyta</taxon>
        <taxon>Tracheophyta</taxon>
        <taxon>Spermatophyta</taxon>
        <taxon>Magnoliopsida</taxon>
        <taxon>Nymphaeales</taxon>
        <taxon>Nymphaeaceae</taxon>
        <taxon>Nymphaea</taxon>
    </lineage>
</organism>
<dbReference type="InterPro" id="IPR045261">
    <property type="entry name" value="MORC_ATPase"/>
</dbReference>
<proteinExistence type="predicted"/>
<dbReference type="Gramene" id="NC12G0097560.1">
    <property type="protein sequence ID" value="NC12G0097560.1:cds"/>
    <property type="gene ID" value="NC12G0097560"/>
</dbReference>